<sequence>MCTFCHKNNHIVDNCFRKHGFPPGYRFKDGTVVGSRNQGQSSANCVDRDDSDVKST</sequence>
<dbReference type="EMBL" id="LXQA010719455">
    <property type="protein sequence ID" value="MCI67557.1"/>
    <property type="molecule type" value="Genomic_DNA"/>
</dbReference>
<proteinExistence type="predicted"/>
<evidence type="ECO:0000313" key="2">
    <source>
        <dbReference type="EMBL" id="MCI67557.1"/>
    </source>
</evidence>
<reference evidence="2 3" key="1">
    <citation type="journal article" date="2018" name="Front. Plant Sci.">
        <title>Red Clover (Trifolium pratense) and Zigzag Clover (T. medium) - A Picture of Genomic Similarities and Differences.</title>
        <authorList>
            <person name="Dluhosova J."/>
            <person name="Istvanek J."/>
            <person name="Nedelnik J."/>
            <person name="Repkova J."/>
        </authorList>
    </citation>
    <scope>NUCLEOTIDE SEQUENCE [LARGE SCALE GENOMIC DNA]</scope>
    <source>
        <strain evidence="3">cv. 10/8</strain>
        <tissue evidence="2">Leaf</tissue>
    </source>
</reference>
<feature type="region of interest" description="Disordered" evidence="1">
    <location>
        <begin position="32"/>
        <end position="56"/>
    </location>
</feature>
<accession>A0A392U4B6</accession>
<keyword evidence="3" id="KW-1185">Reference proteome</keyword>
<dbReference type="Proteomes" id="UP000265520">
    <property type="component" value="Unassembled WGS sequence"/>
</dbReference>
<evidence type="ECO:0000256" key="1">
    <source>
        <dbReference type="SAM" id="MobiDB-lite"/>
    </source>
</evidence>
<feature type="compositionally biased region" description="Basic and acidic residues" evidence="1">
    <location>
        <begin position="46"/>
        <end position="56"/>
    </location>
</feature>
<evidence type="ECO:0000313" key="3">
    <source>
        <dbReference type="Proteomes" id="UP000265520"/>
    </source>
</evidence>
<protein>
    <submittedName>
        <fullName evidence="2">Uncharacterized protein</fullName>
    </submittedName>
</protein>
<name>A0A392U4B6_9FABA</name>
<feature type="non-terminal residue" evidence="2">
    <location>
        <position position="56"/>
    </location>
</feature>
<comment type="caution">
    <text evidence="2">The sequence shown here is derived from an EMBL/GenBank/DDBJ whole genome shotgun (WGS) entry which is preliminary data.</text>
</comment>
<feature type="compositionally biased region" description="Polar residues" evidence="1">
    <location>
        <begin position="34"/>
        <end position="44"/>
    </location>
</feature>
<dbReference type="AlphaFoldDB" id="A0A392U4B6"/>
<organism evidence="2 3">
    <name type="scientific">Trifolium medium</name>
    <dbReference type="NCBI Taxonomy" id="97028"/>
    <lineage>
        <taxon>Eukaryota</taxon>
        <taxon>Viridiplantae</taxon>
        <taxon>Streptophyta</taxon>
        <taxon>Embryophyta</taxon>
        <taxon>Tracheophyta</taxon>
        <taxon>Spermatophyta</taxon>
        <taxon>Magnoliopsida</taxon>
        <taxon>eudicotyledons</taxon>
        <taxon>Gunneridae</taxon>
        <taxon>Pentapetalae</taxon>
        <taxon>rosids</taxon>
        <taxon>fabids</taxon>
        <taxon>Fabales</taxon>
        <taxon>Fabaceae</taxon>
        <taxon>Papilionoideae</taxon>
        <taxon>50 kb inversion clade</taxon>
        <taxon>NPAAA clade</taxon>
        <taxon>Hologalegina</taxon>
        <taxon>IRL clade</taxon>
        <taxon>Trifolieae</taxon>
        <taxon>Trifolium</taxon>
    </lineage>
</organism>